<dbReference type="GO" id="GO:0009279">
    <property type="term" value="C:cell outer membrane"/>
    <property type="evidence" value="ECO:0007669"/>
    <property type="project" value="UniProtKB-SubCell"/>
</dbReference>
<comment type="similarity">
    <text evidence="2 3">Belongs to the outer membrane factor (OMF) (TC 1.B.17) family.</text>
</comment>
<evidence type="ECO:0000313" key="4">
    <source>
        <dbReference type="EMBL" id="RPD95907.1"/>
    </source>
</evidence>
<gene>
    <name evidence="4" type="ORF">BBB56_19900</name>
</gene>
<accession>A0A3N4NN35</accession>
<dbReference type="PANTHER" id="PTHR30203:SF32">
    <property type="entry name" value="CATION EFFLUX SYSTEM PROTEIN CUSC"/>
    <property type="match status" value="1"/>
</dbReference>
<keyword evidence="3" id="KW-0564">Palmitate</keyword>
<dbReference type="NCBIfam" id="TIGR01845">
    <property type="entry name" value="outer_NodT"/>
    <property type="match status" value="1"/>
</dbReference>
<organism evidence="4 5">
    <name type="scientific">Candidatus Pantoea deserta</name>
    <dbReference type="NCBI Taxonomy" id="1869313"/>
    <lineage>
        <taxon>Bacteria</taxon>
        <taxon>Pseudomonadati</taxon>
        <taxon>Pseudomonadota</taxon>
        <taxon>Gammaproteobacteria</taxon>
        <taxon>Enterobacterales</taxon>
        <taxon>Erwiniaceae</taxon>
        <taxon>Pantoea</taxon>
    </lineage>
</organism>
<evidence type="ECO:0000256" key="1">
    <source>
        <dbReference type="ARBA" id="ARBA00004459"/>
    </source>
</evidence>
<dbReference type="Gene3D" id="2.20.200.10">
    <property type="entry name" value="Outer membrane efflux proteins (OEP)"/>
    <property type="match status" value="1"/>
</dbReference>
<dbReference type="PANTHER" id="PTHR30203">
    <property type="entry name" value="OUTER MEMBRANE CATION EFFLUX PROTEIN"/>
    <property type="match status" value="1"/>
</dbReference>
<dbReference type="EMBL" id="RMVG01000020">
    <property type="protein sequence ID" value="RPD95907.1"/>
    <property type="molecule type" value="Genomic_DNA"/>
</dbReference>
<sequence length="465" mass="50481">MTNIKSVITLISVCVLSGCNLAPHYQRPALPIKTSWKNGSATGETAAEMQWSKFFTDADMKQLVSLAIANNRDVRVAALNVELAQDKLGISRADLYPSISASLTKTAAHLPGGLYSTATTGPVTYQQYEGNLATASWELDFFGRLRNLNEEAKESYLSTASTQQAVMLGMVADVAQAYVTLSMDKDLQKVATLTALNQQHAVSMIQAQLKAGVANEQDLLQAQTALHTAQADQEKYARQVSEDISTLELLIGCAVPDPIVHRATLNKAWAFPALRSGLESTVLTRRPDIMAAEHTLKSANADIGVARAAFFPSISLTASGGSMSAGLSDLFKGGTAAWTFSPSVNLPIFAGGRNLAQLKESETSKKIAVANYEKAIQKAFKEVSDALDAKQTYNNEAAIRKIDLQTNQRYFSISQLRYQQGMDNYLNVLTAQRSYYSSEQAYLTTYASAIEKNITLYKVLGGGWQ</sequence>
<dbReference type="OrthoDB" id="9770517at2"/>
<dbReference type="PROSITE" id="PS51257">
    <property type="entry name" value="PROKAR_LIPOPROTEIN"/>
    <property type="match status" value="1"/>
</dbReference>
<dbReference type="RefSeq" id="WP_123802639.1">
    <property type="nucleotide sequence ID" value="NZ_RMVG01000020.1"/>
</dbReference>
<dbReference type="InterPro" id="IPR003423">
    <property type="entry name" value="OMP_efflux"/>
</dbReference>
<name>A0A3N4NN35_9GAMM</name>
<keyword evidence="3" id="KW-0472">Membrane</keyword>
<dbReference type="Proteomes" id="UP000281332">
    <property type="component" value="Unassembled WGS sequence"/>
</dbReference>
<keyword evidence="3" id="KW-1134">Transmembrane beta strand</keyword>
<protein>
    <submittedName>
        <fullName evidence="4">Efflux transporter outer membrane subunit</fullName>
    </submittedName>
</protein>
<dbReference type="Pfam" id="PF02321">
    <property type="entry name" value="OEP"/>
    <property type="match status" value="2"/>
</dbReference>
<dbReference type="Gene3D" id="1.20.1600.10">
    <property type="entry name" value="Outer membrane efflux proteins (OEP)"/>
    <property type="match status" value="1"/>
</dbReference>
<dbReference type="GO" id="GO:0015562">
    <property type="term" value="F:efflux transmembrane transporter activity"/>
    <property type="evidence" value="ECO:0007669"/>
    <property type="project" value="InterPro"/>
</dbReference>
<keyword evidence="3" id="KW-0449">Lipoprotein</keyword>
<comment type="caution">
    <text evidence="4">The sequence shown here is derived from an EMBL/GenBank/DDBJ whole genome shotgun (WGS) entry which is preliminary data.</text>
</comment>
<dbReference type="SUPFAM" id="SSF56954">
    <property type="entry name" value="Outer membrane efflux proteins (OEP)"/>
    <property type="match status" value="1"/>
</dbReference>
<dbReference type="InterPro" id="IPR010131">
    <property type="entry name" value="MdtP/NodT-like"/>
</dbReference>
<evidence type="ECO:0000256" key="3">
    <source>
        <dbReference type="RuleBase" id="RU362097"/>
    </source>
</evidence>
<dbReference type="AlphaFoldDB" id="A0A3N4NN35"/>
<evidence type="ECO:0000256" key="2">
    <source>
        <dbReference type="ARBA" id="ARBA00007613"/>
    </source>
</evidence>
<evidence type="ECO:0000313" key="5">
    <source>
        <dbReference type="Proteomes" id="UP000281332"/>
    </source>
</evidence>
<comment type="subcellular location">
    <subcellularLocation>
        <location evidence="1 3">Cell outer membrane</location>
        <topology evidence="1 3">Lipid-anchor</topology>
    </subcellularLocation>
</comment>
<keyword evidence="5" id="KW-1185">Reference proteome</keyword>
<reference evidence="4 5" key="1">
    <citation type="submission" date="2018-11" db="EMBL/GenBank/DDBJ databases">
        <title>Whole genome sequencing of Pantoea sp. RIT388.</title>
        <authorList>
            <person name="Gan H.M."/>
            <person name="Hudson A.O."/>
        </authorList>
    </citation>
    <scope>NUCLEOTIDE SEQUENCE [LARGE SCALE GENOMIC DNA]</scope>
    <source>
        <strain evidence="4 5">RIT388</strain>
    </source>
</reference>
<keyword evidence="3" id="KW-0812">Transmembrane</keyword>
<proteinExistence type="inferred from homology"/>